<dbReference type="InterPro" id="IPR052373">
    <property type="entry name" value="Gamma-glu_amide_hydrolase"/>
</dbReference>
<dbReference type="InterPro" id="IPR026869">
    <property type="entry name" value="EgtC-like"/>
</dbReference>
<reference evidence="3 4" key="1">
    <citation type="submission" date="2016-07" db="EMBL/GenBank/DDBJ databases">
        <title>Complete genome sequence of the Lentzea guizhouensis DHS C013.</title>
        <authorList>
            <person name="Cao C."/>
        </authorList>
    </citation>
    <scope>NUCLEOTIDE SEQUENCE [LARGE SCALE GENOMIC DNA]</scope>
    <source>
        <strain evidence="3 4">DHS C013</strain>
    </source>
</reference>
<keyword evidence="3" id="KW-0808">Transferase</keyword>
<evidence type="ECO:0000313" key="3">
    <source>
        <dbReference type="EMBL" id="ANZ34717.1"/>
    </source>
</evidence>
<organism evidence="3 4">
    <name type="scientific">Lentzea guizhouensis</name>
    <dbReference type="NCBI Taxonomy" id="1586287"/>
    <lineage>
        <taxon>Bacteria</taxon>
        <taxon>Bacillati</taxon>
        <taxon>Actinomycetota</taxon>
        <taxon>Actinomycetes</taxon>
        <taxon>Pseudonocardiales</taxon>
        <taxon>Pseudonocardiaceae</taxon>
        <taxon>Lentzea</taxon>
    </lineage>
</organism>
<dbReference type="InterPro" id="IPR029055">
    <property type="entry name" value="Ntn_hydrolases_N"/>
</dbReference>
<dbReference type="STRING" id="1586287.BBK82_00110"/>
<dbReference type="RefSeq" id="WP_065913137.1">
    <property type="nucleotide sequence ID" value="NZ_CP016793.1"/>
</dbReference>
<keyword evidence="4" id="KW-1185">Reference proteome</keyword>
<dbReference type="CDD" id="cd01908">
    <property type="entry name" value="YafJ"/>
    <property type="match status" value="1"/>
</dbReference>
<evidence type="ECO:0000256" key="1">
    <source>
        <dbReference type="ARBA" id="ARBA00022962"/>
    </source>
</evidence>
<feature type="domain" description="Glutamine amidotransferase type-2" evidence="2">
    <location>
        <begin position="2"/>
        <end position="275"/>
    </location>
</feature>
<dbReference type="InterPro" id="IPR017932">
    <property type="entry name" value="GATase_2_dom"/>
</dbReference>
<gene>
    <name evidence="3" type="ORF">BBK82_00110</name>
</gene>
<dbReference type="GO" id="GO:0016740">
    <property type="term" value="F:transferase activity"/>
    <property type="evidence" value="ECO:0007669"/>
    <property type="project" value="UniProtKB-KW"/>
</dbReference>
<name>A0A1B2HAH4_9PSEU</name>
<dbReference type="PANTHER" id="PTHR43187:SF1">
    <property type="entry name" value="GLUTAMINE AMIDOTRANSFERASE DUG3-RELATED"/>
    <property type="match status" value="1"/>
</dbReference>
<evidence type="ECO:0000259" key="2">
    <source>
        <dbReference type="PROSITE" id="PS51278"/>
    </source>
</evidence>
<protein>
    <submittedName>
        <fullName evidence="3">Class II glutamine amidotransferase</fullName>
    </submittedName>
</protein>
<dbReference type="AlphaFoldDB" id="A0A1B2HAH4"/>
<dbReference type="EMBL" id="CP016793">
    <property type="protein sequence ID" value="ANZ34717.1"/>
    <property type="molecule type" value="Genomic_DNA"/>
</dbReference>
<dbReference type="PANTHER" id="PTHR43187">
    <property type="entry name" value="GLUTAMINE AMIDOTRANSFERASE DUG3-RELATED"/>
    <property type="match status" value="1"/>
</dbReference>
<keyword evidence="1 3" id="KW-0315">Glutamine amidotransferase</keyword>
<dbReference type="SUPFAM" id="SSF56235">
    <property type="entry name" value="N-terminal nucleophile aminohydrolases (Ntn hydrolases)"/>
    <property type="match status" value="1"/>
</dbReference>
<dbReference type="Proteomes" id="UP000093053">
    <property type="component" value="Chromosome"/>
</dbReference>
<proteinExistence type="predicted"/>
<dbReference type="PROSITE" id="PS51278">
    <property type="entry name" value="GATASE_TYPE_2"/>
    <property type="match status" value="1"/>
</dbReference>
<evidence type="ECO:0000313" key="4">
    <source>
        <dbReference type="Proteomes" id="UP000093053"/>
    </source>
</evidence>
<dbReference type="Pfam" id="PF13230">
    <property type="entry name" value="GATase_4"/>
    <property type="match status" value="1"/>
</dbReference>
<dbReference type="Gene3D" id="3.60.20.10">
    <property type="entry name" value="Glutamine Phosphoribosylpyrophosphate, subunit 1, domain 1"/>
    <property type="match status" value="1"/>
</dbReference>
<accession>A0A1B2HAH4</accession>
<dbReference type="OrthoDB" id="9804310at2"/>
<dbReference type="KEGG" id="led:BBK82_00110"/>
<sequence length="275" mass="30366">MCRWLAYSGSPVLLEEILYRPENSLVMQSKHARLGATAVNGDGFGIGWYGAVTGTPALFLSTEPAWNDRNLRELAAQITVDRVFAHVRASTGAAVQRTNCHPFRYRNWLWMHNGLIAKFPLVRRELVLAVQPELYPLLEGSTDSEVMFYLAIGFGLELDPPAAVARMVAFVEEVGRRHGVEFPVQMTVATTDGTTTWAFRYSSRGKSRSLFHSADVSTLRAQYPDNPALHDLADGSRLIVSEPLGDLHGAWLEVPESTCVVVKAGEEQFSGFTPA</sequence>